<protein>
    <submittedName>
        <fullName evidence="2">Uncharacterized protein</fullName>
    </submittedName>
</protein>
<reference evidence="2" key="1">
    <citation type="submission" date="2022-07" db="EMBL/GenBank/DDBJ databases">
        <title>Genome Sequence of Agrocybe chaxingu.</title>
        <authorList>
            <person name="Buettner E."/>
        </authorList>
    </citation>
    <scope>NUCLEOTIDE SEQUENCE</scope>
    <source>
        <strain evidence="2">MP-N11</strain>
    </source>
</reference>
<keyword evidence="3" id="KW-1185">Reference proteome</keyword>
<name>A0A9W8JRI6_9AGAR</name>
<feature type="region of interest" description="Disordered" evidence="1">
    <location>
        <begin position="57"/>
        <end position="107"/>
    </location>
</feature>
<feature type="compositionally biased region" description="Basic residues" evidence="1">
    <location>
        <begin position="388"/>
        <end position="399"/>
    </location>
</feature>
<dbReference type="AlphaFoldDB" id="A0A9W8JRI6"/>
<proteinExistence type="predicted"/>
<evidence type="ECO:0000313" key="2">
    <source>
        <dbReference type="EMBL" id="KAJ3500122.1"/>
    </source>
</evidence>
<accession>A0A9W8JRI6</accession>
<comment type="caution">
    <text evidence="2">The sequence shown here is derived from an EMBL/GenBank/DDBJ whole genome shotgun (WGS) entry which is preliminary data.</text>
</comment>
<feature type="compositionally biased region" description="Low complexity" evidence="1">
    <location>
        <begin position="75"/>
        <end position="89"/>
    </location>
</feature>
<organism evidence="2 3">
    <name type="scientific">Agrocybe chaxingu</name>
    <dbReference type="NCBI Taxonomy" id="84603"/>
    <lineage>
        <taxon>Eukaryota</taxon>
        <taxon>Fungi</taxon>
        <taxon>Dikarya</taxon>
        <taxon>Basidiomycota</taxon>
        <taxon>Agaricomycotina</taxon>
        <taxon>Agaricomycetes</taxon>
        <taxon>Agaricomycetidae</taxon>
        <taxon>Agaricales</taxon>
        <taxon>Agaricineae</taxon>
        <taxon>Strophariaceae</taxon>
        <taxon>Agrocybe</taxon>
    </lineage>
</organism>
<evidence type="ECO:0000256" key="1">
    <source>
        <dbReference type="SAM" id="MobiDB-lite"/>
    </source>
</evidence>
<gene>
    <name evidence="2" type="ORF">NLJ89_g9930</name>
</gene>
<evidence type="ECO:0000313" key="3">
    <source>
        <dbReference type="Proteomes" id="UP001148786"/>
    </source>
</evidence>
<feature type="region of interest" description="Disordered" evidence="1">
    <location>
        <begin position="388"/>
        <end position="417"/>
    </location>
</feature>
<feature type="compositionally biased region" description="Polar residues" evidence="1">
    <location>
        <begin position="98"/>
        <end position="107"/>
    </location>
</feature>
<feature type="region of interest" description="Disordered" evidence="1">
    <location>
        <begin position="144"/>
        <end position="171"/>
    </location>
</feature>
<dbReference type="OrthoDB" id="3224221at2759"/>
<sequence length="461" mass="52919">MGADSEGPAIISNNVYCPRPVKSIPRSFFSRLRVSAQEHLTPEISDRQLRSIHDNMDVDDQTLDSTHRHTPTSRSASVPMPNPPVSNSNHLPAAAPTGPQSPIGGSTSVLERLESMSKRIDNLTAALGAHDARCEAHITCLREDVHRPESKPPRAKRPRKEKPPPDPRLKHDFRPHFLTNIRQHVLFLLKIGKLEQVRTIQPPTVDEHSSFLRRSPSFARITKENWRYNFSKDSDDPFNAEAIAVFTDHFLHCIEHGWYSKNPTPDEFKDKKHIANSLKEHLDYIDNKYISQRAGAVISKERQSRISRRKRKLYEDRRDAMVKEKPQHAWLFHSMGTEAVSSDDSDQEADAKRKVFRRTRVPWRSKKFRDLQYEADGYVAANRQPLIGKRRNAGSKPRRRVDGDDSQTPHSRELTVPAGLPRNCYDDDWKNTLTEEQLEGLQIIDMDYDFINGYNPPGRSI</sequence>
<dbReference type="Proteomes" id="UP001148786">
    <property type="component" value="Unassembled WGS sequence"/>
</dbReference>
<feature type="compositionally biased region" description="Basic and acidic residues" evidence="1">
    <location>
        <begin position="161"/>
        <end position="171"/>
    </location>
</feature>
<dbReference type="EMBL" id="JANKHO010001664">
    <property type="protein sequence ID" value="KAJ3500122.1"/>
    <property type="molecule type" value="Genomic_DNA"/>
</dbReference>